<reference evidence="2 3" key="1">
    <citation type="submission" date="2018-03" db="EMBL/GenBank/DDBJ databases">
        <title>Bioinformatic expansion and discovery of thiopeptide antibiotics.</title>
        <authorList>
            <person name="Schwalen C.J."/>
            <person name="Hudson G.A."/>
            <person name="Mitchell D.A."/>
        </authorList>
    </citation>
    <scope>NUCLEOTIDE SEQUENCE [LARGE SCALE GENOMIC DNA]</scope>
    <source>
        <strain evidence="2 3">ATCC 21389</strain>
    </source>
</reference>
<protein>
    <recommendedName>
        <fullName evidence="4">Deacetylase sirtuin-type domain-containing protein</fullName>
    </recommendedName>
</protein>
<name>A0A2V4PFX2_9ACTN</name>
<evidence type="ECO:0000313" key="2">
    <source>
        <dbReference type="EMBL" id="PYC82592.1"/>
    </source>
</evidence>
<dbReference type="InterPro" id="IPR029035">
    <property type="entry name" value="DHS-like_NAD/FAD-binding_dom"/>
</dbReference>
<accession>A0A2V4PFX2</accession>
<evidence type="ECO:0008006" key="4">
    <source>
        <dbReference type="Google" id="ProtNLM"/>
    </source>
</evidence>
<dbReference type="SUPFAM" id="SSF52467">
    <property type="entry name" value="DHS-like NAD/FAD-binding domain"/>
    <property type="match status" value="1"/>
</dbReference>
<organism evidence="2 3">
    <name type="scientific">Streptomyces tateyamensis</name>
    <dbReference type="NCBI Taxonomy" id="565073"/>
    <lineage>
        <taxon>Bacteria</taxon>
        <taxon>Bacillati</taxon>
        <taxon>Actinomycetota</taxon>
        <taxon>Actinomycetes</taxon>
        <taxon>Kitasatosporales</taxon>
        <taxon>Streptomycetaceae</taxon>
        <taxon>Streptomyces</taxon>
    </lineage>
</organism>
<dbReference type="RefSeq" id="WP_110667774.1">
    <property type="nucleotide sequence ID" value="NZ_PYBW01000030.1"/>
</dbReference>
<dbReference type="OrthoDB" id="3959782at2"/>
<dbReference type="AlphaFoldDB" id="A0A2V4PFX2"/>
<sequence length="406" mass="45923">MHFPYEAQELSPTLAKRWEQYVSRRDRPRDLEEGLWRRTQDPRNTAESGWTGPEDGRRRILHYRYRYDTKRTGGGTVLTVPELYVFHSASYPEAELAHHFDRVRKALADGGWQPGQRGLWRRGDLECTVMPHRVHPQDELAARTLPAGYESLDVTITSAGHIPALHDQNMPWKVMAAGMRIKEERGNPTLIPDLSMIADFLPFQVEVGCGMSVEAGVPPLHRLHEVYRVTDMSDHRFVLSPGEDTFLPEILGAPESKMPELTEMTRACLQAEPTIGHRTLRGLADAGHLVGPVITNNFDGLMARAGLDEHYVRRYHEQIPDVPFLPGAKSLLVIGSHADRRRVQARARERGMKVFFLDPEGFEQGSVFHPYLVEGARDEDFMCRREATPALLELAAHLDVKVPPAA</sequence>
<dbReference type="Gene3D" id="3.40.50.1220">
    <property type="entry name" value="TPP-binding domain"/>
    <property type="match status" value="1"/>
</dbReference>
<evidence type="ECO:0000256" key="1">
    <source>
        <dbReference type="SAM" id="MobiDB-lite"/>
    </source>
</evidence>
<feature type="region of interest" description="Disordered" evidence="1">
    <location>
        <begin position="33"/>
        <end position="53"/>
    </location>
</feature>
<comment type="caution">
    <text evidence="2">The sequence shown here is derived from an EMBL/GenBank/DDBJ whole genome shotgun (WGS) entry which is preliminary data.</text>
</comment>
<gene>
    <name evidence="2" type="ORF">C7C46_09515</name>
</gene>
<keyword evidence="3" id="KW-1185">Reference proteome</keyword>
<proteinExistence type="predicted"/>
<evidence type="ECO:0000313" key="3">
    <source>
        <dbReference type="Proteomes" id="UP000248039"/>
    </source>
</evidence>
<dbReference type="EMBL" id="PYBW01000030">
    <property type="protein sequence ID" value="PYC82592.1"/>
    <property type="molecule type" value="Genomic_DNA"/>
</dbReference>
<dbReference type="Proteomes" id="UP000248039">
    <property type="component" value="Unassembled WGS sequence"/>
</dbReference>